<proteinExistence type="predicted"/>
<dbReference type="GO" id="GO:0061630">
    <property type="term" value="F:ubiquitin protein ligase activity"/>
    <property type="evidence" value="ECO:0007669"/>
    <property type="project" value="TreeGrafter"/>
</dbReference>
<dbReference type="Pfam" id="PF01436">
    <property type="entry name" value="NHL"/>
    <property type="match status" value="1"/>
</dbReference>
<keyword evidence="4" id="KW-1185">Reference proteome</keyword>
<dbReference type="GO" id="GO:0043161">
    <property type="term" value="P:proteasome-mediated ubiquitin-dependent protein catabolic process"/>
    <property type="evidence" value="ECO:0007669"/>
    <property type="project" value="TreeGrafter"/>
</dbReference>
<dbReference type="InterPro" id="IPR011042">
    <property type="entry name" value="6-blade_b-propeller_TolB-like"/>
</dbReference>
<dbReference type="Gene3D" id="2.120.10.30">
    <property type="entry name" value="TolB, C-terminal domain"/>
    <property type="match status" value="2"/>
</dbReference>
<feature type="repeat" description="NHL" evidence="2">
    <location>
        <begin position="119"/>
        <end position="162"/>
    </location>
</feature>
<comment type="caution">
    <text evidence="3">The sequence shown here is derived from an EMBL/GenBank/DDBJ whole genome shotgun (WGS) entry which is preliminary data.</text>
</comment>
<dbReference type="EMBL" id="JAKMXF010000066">
    <property type="protein sequence ID" value="KAI6658996.1"/>
    <property type="molecule type" value="Genomic_DNA"/>
</dbReference>
<dbReference type="GO" id="GO:0008270">
    <property type="term" value="F:zinc ion binding"/>
    <property type="evidence" value="ECO:0007669"/>
    <property type="project" value="UniProtKB-KW"/>
</dbReference>
<dbReference type="GO" id="GO:0000209">
    <property type="term" value="P:protein polyubiquitination"/>
    <property type="evidence" value="ECO:0007669"/>
    <property type="project" value="TreeGrafter"/>
</dbReference>
<dbReference type="SUPFAM" id="SSF63829">
    <property type="entry name" value="Calcium-dependent phosphotriesterase"/>
    <property type="match status" value="1"/>
</dbReference>
<evidence type="ECO:0000256" key="1">
    <source>
        <dbReference type="ARBA" id="ARBA00022737"/>
    </source>
</evidence>
<dbReference type="InterPro" id="IPR050952">
    <property type="entry name" value="TRIM-NHL_E3_ligases"/>
</dbReference>
<accession>A0AAV7KD79</accession>
<dbReference type="CDD" id="cd05819">
    <property type="entry name" value="NHL"/>
    <property type="match status" value="1"/>
</dbReference>
<keyword evidence="1" id="KW-0677">Repeat</keyword>
<dbReference type="PROSITE" id="PS51125">
    <property type="entry name" value="NHL"/>
    <property type="match status" value="1"/>
</dbReference>
<dbReference type="PANTHER" id="PTHR24104:SF25">
    <property type="entry name" value="PROTEIN LIN-41"/>
    <property type="match status" value="1"/>
</dbReference>
<protein>
    <submittedName>
        <fullName evidence="3">Outer membrane phospholipase A</fullName>
    </submittedName>
</protein>
<name>A0AAV7KD79_9METZ</name>
<sequence length="293" mass="33119">MAINESKNSKATRKYVEVEEWVLNYSLKKQPVIAVGKKGRANNELYDARGLAIYDPYQLVYIANLGHCCIQVVTFEGNFVTNFGQDILKDPCGIAVTEDHVFVTDLSHNALFQFCDFKLARAGLKGSAEGKLCRPRGLCKDYNGDVYVADSNNNRVSVFSEELKFLNSLGTQELRFPVDVKVILNSILVLDWNPHCVHFYSRSGHLINSCISQEMHGMVWYPYFFCLDPAGNILITDYYRHDIKILSPSGELIHTIGKKGYRRGELIYPLGICISQLGTIFVLSNKDNVLQIF</sequence>
<dbReference type="AlphaFoldDB" id="A0AAV7KD79"/>
<dbReference type="PANTHER" id="PTHR24104">
    <property type="entry name" value="E3 UBIQUITIN-PROTEIN LIGASE NHLRC1-RELATED"/>
    <property type="match status" value="1"/>
</dbReference>
<evidence type="ECO:0000256" key="2">
    <source>
        <dbReference type="PROSITE-ProRule" id="PRU00504"/>
    </source>
</evidence>
<dbReference type="Proteomes" id="UP001165289">
    <property type="component" value="Unassembled WGS sequence"/>
</dbReference>
<evidence type="ECO:0000313" key="4">
    <source>
        <dbReference type="Proteomes" id="UP001165289"/>
    </source>
</evidence>
<organism evidence="3 4">
    <name type="scientific">Oopsacas minuta</name>
    <dbReference type="NCBI Taxonomy" id="111878"/>
    <lineage>
        <taxon>Eukaryota</taxon>
        <taxon>Metazoa</taxon>
        <taxon>Porifera</taxon>
        <taxon>Hexactinellida</taxon>
        <taxon>Hexasterophora</taxon>
        <taxon>Lyssacinosida</taxon>
        <taxon>Leucopsacidae</taxon>
        <taxon>Oopsacas</taxon>
    </lineage>
</organism>
<reference evidence="3 4" key="1">
    <citation type="journal article" date="2023" name="BMC Biol.">
        <title>The compact genome of the sponge Oopsacas minuta (Hexactinellida) is lacking key metazoan core genes.</title>
        <authorList>
            <person name="Santini S."/>
            <person name="Schenkelaars Q."/>
            <person name="Jourda C."/>
            <person name="Duchesne M."/>
            <person name="Belahbib H."/>
            <person name="Rocher C."/>
            <person name="Selva M."/>
            <person name="Riesgo A."/>
            <person name="Vervoort M."/>
            <person name="Leys S.P."/>
            <person name="Kodjabachian L."/>
            <person name="Le Bivic A."/>
            <person name="Borchiellini C."/>
            <person name="Claverie J.M."/>
            <person name="Renard E."/>
        </authorList>
    </citation>
    <scope>NUCLEOTIDE SEQUENCE [LARGE SCALE GENOMIC DNA]</scope>
    <source>
        <strain evidence="3">SPO-2</strain>
    </source>
</reference>
<gene>
    <name evidence="3" type="ORF">LOD99_14672</name>
</gene>
<dbReference type="InterPro" id="IPR001258">
    <property type="entry name" value="NHL_repeat"/>
</dbReference>
<evidence type="ECO:0000313" key="3">
    <source>
        <dbReference type="EMBL" id="KAI6658996.1"/>
    </source>
</evidence>